<proteinExistence type="predicted"/>
<dbReference type="AlphaFoldDB" id="A0A8H6JVQ0"/>
<protein>
    <submittedName>
        <fullName evidence="1">Uncharacterized protein</fullName>
    </submittedName>
</protein>
<evidence type="ECO:0000313" key="2">
    <source>
        <dbReference type="Proteomes" id="UP000654918"/>
    </source>
</evidence>
<comment type="caution">
    <text evidence="1">The sequence shown here is derived from an EMBL/GenBank/DDBJ whole genome shotgun (WGS) entry which is preliminary data.</text>
</comment>
<keyword evidence="2" id="KW-1185">Reference proteome</keyword>
<dbReference type="EMBL" id="WIGO01000278">
    <property type="protein sequence ID" value="KAF6820045.1"/>
    <property type="molecule type" value="Genomic_DNA"/>
</dbReference>
<gene>
    <name evidence="1" type="ORF">CPLU01_12873</name>
</gene>
<organism evidence="1 2">
    <name type="scientific">Colletotrichum plurivorum</name>
    <dbReference type="NCBI Taxonomy" id="2175906"/>
    <lineage>
        <taxon>Eukaryota</taxon>
        <taxon>Fungi</taxon>
        <taxon>Dikarya</taxon>
        <taxon>Ascomycota</taxon>
        <taxon>Pezizomycotina</taxon>
        <taxon>Sordariomycetes</taxon>
        <taxon>Hypocreomycetidae</taxon>
        <taxon>Glomerellales</taxon>
        <taxon>Glomerellaceae</taxon>
        <taxon>Colletotrichum</taxon>
        <taxon>Colletotrichum orchidearum species complex</taxon>
    </lineage>
</organism>
<sequence length="98" mass="10665">MDIGDHQSGSKREKSGRLSDVVSRWKLFFHFTFPPGGAHAPSYCLLYETGKPRMTVSNGVTEGRAKTVKGVSRHSISPAHAILIRWFAGPPSGMGLLV</sequence>
<accession>A0A8H6JVQ0</accession>
<dbReference type="Proteomes" id="UP000654918">
    <property type="component" value="Unassembled WGS sequence"/>
</dbReference>
<evidence type="ECO:0000313" key="1">
    <source>
        <dbReference type="EMBL" id="KAF6820045.1"/>
    </source>
</evidence>
<reference evidence="1" key="1">
    <citation type="journal article" date="2020" name="Phytopathology">
        <title>Genome Sequence Resources of Colletotrichum truncatum, C. plurivorum, C. musicola, and C. sojae: Four Species Pathogenic to Soybean (Glycine max).</title>
        <authorList>
            <person name="Rogerio F."/>
            <person name="Boufleur T.R."/>
            <person name="Ciampi-Guillardi M."/>
            <person name="Sukno S.A."/>
            <person name="Thon M.R."/>
            <person name="Massola Junior N.S."/>
            <person name="Baroncelli R."/>
        </authorList>
    </citation>
    <scope>NUCLEOTIDE SEQUENCE</scope>
    <source>
        <strain evidence="1">LFN00145</strain>
    </source>
</reference>
<name>A0A8H6JVQ0_9PEZI</name>